<dbReference type="SUPFAM" id="SSF49879">
    <property type="entry name" value="SMAD/FHA domain"/>
    <property type="match status" value="1"/>
</dbReference>
<organism evidence="3 4">
    <name type="scientific">Frateuria aurantia (strain ATCC 33424 / DSM 6220 / KCTC 2777 / LMG 1558 / NBRC 3245 / NCIMB 13370)</name>
    <name type="common">Acetobacter aurantius</name>
    <dbReference type="NCBI Taxonomy" id="767434"/>
    <lineage>
        <taxon>Bacteria</taxon>
        <taxon>Pseudomonadati</taxon>
        <taxon>Pseudomonadota</taxon>
        <taxon>Gammaproteobacteria</taxon>
        <taxon>Lysobacterales</taxon>
        <taxon>Rhodanobacteraceae</taxon>
        <taxon>Frateuria</taxon>
    </lineage>
</organism>
<proteinExistence type="predicted"/>
<dbReference type="KEGG" id="fau:Fraau_1190"/>
<sequence>MRIEFPHSDREDFLWTGDRLRIGSGADNDLQLFQDAAAEHHAVIRLDPAIGLILEVVAGADRVYVNARPVRERAMLRYGDILGLGRSRMLLCADAVTDVAAEKAVPAIGASTGVIGIRAVAGPLSGKVWSLTRQLRFGTGGIALPMASGESVCFDIERAPQGLLLLATMQSARFPLRVNGLVASLPRRLLPGDQVGLGMHRWVVEAPGLLADRVEPVPPAPSPAIGPEVTAAPRGEVWWLILTAAILAMGIALVLWIHR</sequence>
<dbReference type="EMBL" id="CP003350">
    <property type="protein sequence ID" value="AFC85649.1"/>
    <property type="molecule type" value="Genomic_DNA"/>
</dbReference>
<dbReference type="HOGENOM" id="CLU_1128173_0_0_6"/>
<dbReference type="CDD" id="cd00060">
    <property type="entry name" value="FHA"/>
    <property type="match status" value="1"/>
</dbReference>
<evidence type="ECO:0000313" key="4">
    <source>
        <dbReference type="Proteomes" id="UP000005234"/>
    </source>
</evidence>
<dbReference type="AlphaFoldDB" id="H8L4H5"/>
<dbReference type="InterPro" id="IPR000253">
    <property type="entry name" value="FHA_dom"/>
</dbReference>
<feature type="domain" description="FHA" evidence="2">
    <location>
        <begin position="21"/>
        <end position="85"/>
    </location>
</feature>
<protein>
    <submittedName>
        <fullName evidence="3">FHA domain-containing protein</fullName>
    </submittedName>
</protein>
<dbReference type="Proteomes" id="UP000005234">
    <property type="component" value="Chromosome"/>
</dbReference>
<keyword evidence="1" id="KW-0812">Transmembrane</keyword>
<name>H8L4H5_FRAAD</name>
<dbReference type="OrthoDB" id="5801518at2"/>
<keyword evidence="1" id="KW-0472">Membrane</keyword>
<dbReference type="Gene3D" id="2.60.200.20">
    <property type="match status" value="1"/>
</dbReference>
<dbReference type="InterPro" id="IPR008984">
    <property type="entry name" value="SMAD_FHA_dom_sf"/>
</dbReference>
<evidence type="ECO:0000256" key="1">
    <source>
        <dbReference type="SAM" id="Phobius"/>
    </source>
</evidence>
<feature type="transmembrane region" description="Helical" evidence="1">
    <location>
        <begin position="237"/>
        <end position="257"/>
    </location>
</feature>
<dbReference type="eggNOG" id="COG1716">
    <property type="taxonomic scope" value="Bacteria"/>
</dbReference>
<keyword evidence="4" id="KW-1185">Reference proteome</keyword>
<dbReference type="STRING" id="767434.Fraau_1190"/>
<dbReference type="Pfam" id="PF00498">
    <property type="entry name" value="FHA"/>
    <property type="match status" value="1"/>
</dbReference>
<gene>
    <name evidence="3" type="ordered locus">Fraau_1190</name>
</gene>
<evidence type="ECO:0000313" key="3">
    <source>
        <dbReference type="EMBL" id="AFC85649.1"/>
    </source>
</evidence>
<dbReference type="RefSeq" id="WP_014402655.1">
    <property type="nucleotide sequence ID" value="NC_017033.1"/>
</dbReference>
<keyword evidence="1" id="KW-1133">Transmembrane helix</keyword>
<accession>H8L4H5</accession>
<reference evidence="3" key="1">
    <citation type="submission" date="2012-02" db="EMBL/GenBank/DDBJ databases">
        <title>The complete genome of Frateuria aurantia DSM 6220.</title>
        <authorList>
            <consortium name="US DOE Joint Genome Institute (JGI-PGF)"/>
            <person name="Lucas S."/>
            <person name="Copeland A."/>
            <person name="Lapidus A."/>
            <person name="Glavina del Rio T."/>
            <person name="Dalin E."/>
            <person name="Tice H."/>
            <person name="Bruce D."/>
            <person name="Goodwin L."/>
            <person name="Pitluck S."/>
            <person name="Peters L."/>
            <person name="Ovchinnikova G."/>
            <person name="Teshima H."/>
            <person name="Kyrpides N."/>
            <person name="Mavromatis K."/>
            <person name="Ivanova N."/>
            <person name="Brettin T."/>
            <person name="Detter J.C."/>
            <person name="Han C."/>
            <person name="Larimer F."/>
            <person name="Land M."/>
            <person name="Hauser L."/>
            <person name="Markowitz V."/>
            <person name="Cheng J.-F."/>
            <person name="Hugenholtz P."/>
            <person name="Woyke T."/>
            <person name="Wu D."/>
            <person name="Brambilla E."/>
            <person name="Klenk H.-P."/>
            <person name="Eisen J.A."/>
        </authorList>
    </citation>
    <scope>NUCLEOTIDE SEQUENCE</scope>
    <source>
        <strain evidence="3">DSM 6220</strain>
    </source>
</reference>
<evidence type="ECO:0000259" key="2">
    <source>
        <dbReference type="Pfam" id="PF00498"/>
    </source>
</evidence>